<feature type="transmembrane region" description="Helical" evidence="1">
    <location>
        <begin position="513"/>
        <end position="537"/>
    </location>
</feature>
<proteinExistence type="predicted"/>
<dbReference type="PANTHER" id="PTHR24177">
    <property type="entry name" value="CASKIN"/>
    <property type="match status" value="1"/>
</dbReference>
<evidence type="ECO:0000313" key="4">
    <source>
        <dbReference type="Proteomes" id="UP000797356"/>
    </source>
</evidence>
<dbReference type="InterPro" id="IPR026961">
    <property type="entry name" value="PGG_dom"/>
</dbReference>
<name>A0A8K0N3J6_COCNU</name>
<dbReference type="SMART" id="SM00248">
    <property type="entry name" value="ANK"/>
    <property type="match status" value="5"/>
</dbReference>
<dbReference type="EMBL" id="CM017877">
    <property type="protein sequence ID" value="KAG1347721.1"/>
    <property type="molecule type" value="Genomic_DNA"/>
</dbReference>
<dbReference type="Pfam" id="PF12796">
    <property type="entry name" value="Ank_2"/>
    <property type="match status" value="1"/>
</dbReference>
<keyword evidence="1" id="KW-0472">Membrane</keyword>
<keyword evidence="4" id="KW-1185">Reference proteome</keyword>
<feature type="transmembrane region" description="Helical" evidence="1">
    <location>
        <begin position="557"/>
        <end position="582"/>
    </location>
</feature>
<evidence type="ECO:0000259" key="2">
    <source>
        <dbReference type="Pfam" id="PF13962"/>
    </source>
</evidence>
<evidence type="ECO:0000256" key="1">
    <source>
        <dbReference type="SAM" id="Phobius"/>
    </source>
</evidence>
<dbReference type="InterPro" id="IPR002110">
    <property type="entry name" value="Ankyrin_rpt"/>
</dbReference>
<comment type="caution">
    <text evidence="3">The sequence shown here is derived from an EMBL/GenBank/DDBJ whole genome shotgun (WGS) entry which is preliminary data.</text>
</comment>
<sequence>MEDVETEDVADHIKEMLFKRAMQGMWKEVAPTYAQDKKVRKTKMTWLGDTLLHLAATSGVEENVMLLMACLQKEDEEYGPEILEIQNERGETALHIAAALGMVDVCLAMARLHPRMVVDNINVHKETPLFTAVIHGQKRAFFALQSVVDEKIYLKPPPRVPMQGVRREGGDTILHNAIFAEQFDLALEIVYRYPDLVNARNEKGELPLHVLANKPSVFESGTRFGPVDSVIYRHISVDPLKVKHLKVELSKNEGIDDGSILHDGNHKIPDNYQACYNIFILLKHVFKNIAPWTSGEDDKSKHTTDVEIPDAVSAISTIDKGDPVSTATPLLVAAKTGVVEMVEKILEETPTSVFDLDQDEKNIVLLAAEYGHIDIYDRIRMLEKNATPRLFGRVDKQGNSALHLAANLVRERLWSIPGAAFQIQSEVKWYKYIEKSVGPGYFPHYNFERKTAQEIFADSHKDLIKDAQKWFISTSTSCSVVAALIATVVYTSFSTVPGGNNQDTGFPIFQGQPAFQVFAISSLIALCFSVMALFLFLSILTSRFHESDFVTGLPTKLILGITTFFVSIAANLVSFFAGHFYIIHNKLESGVYYLYAGMSILVIGFFFMSQPPLYIDLLRTRMSERPKRSKKLHYF</sequence>
<keyword evidence="1" id="KW-0812">Transmembrane</keyword>
<dbReference type="Gene3D" id="1.25.40.20">
    <property type="entry name" value="Ankyrin repeat-containing domain"/>
    <property type="match status" value="2"/>
</dbReference>
<dbReference type="Proteomes" id="UP000797356">
    <property type="component" value="Chromosome 6"/>
</dbReference>
<organism evidence="3 4">
    <name type="scientific">Cocos nucifera</name>
    <name type="common">Coconut palm</name>
    <dbReference type="NCBI Taxonomy" id="13894"/>
    <lineage>
        <taxon>Eukaryota</taxon>
        <taxon>Viridiplantae</taxon>
        <taxon>Streptophyta</taxon>
        <taxon>Embryophyta</taxon>
        <taxon>Tracheophyta</taxon>
        <taxon>Spermatophyta</taxon>
        <taxon>Magnoliopsida</taxon>
        <taxon>Liliopsida</taxon>
        <taxon>Arecaceae</taxon>
        <taxon>Arecoideae</taxon>
        <taxon>Cocoseae</taxon>
        <taxon>Attaleinae</taxon>
        <taxon>Cocos</taxon>
    </lineage>
</organism>
<dbReference type="Pfam" id="PF13962">
    <property type="entry name" value="PGG"/>
    <property type="match status" value="1"/>
</dbReference>
<evidence type="ECO:0000313" key="3">
    <source>
        <dbReference type="EMBL" id="KAG1347721.1"/>
    </source>
</evidence>
<dbReference type="GO" id="GO:0016020">
    <property type="term" value="C:membrane"/>
    <property type="evidence" value="ECO:0007669"/>
    <property type="project" value="TreeGrafter"/>
</dbReference>
<reference evidence="3" key="1">
    <citation type="journal article" date="2017" name="Gigascience">
        <title>The genome draft of coconut (Cocos nucifera).</title>
        <authorList>
            <person name="Xiao Y."/>
            <person name="Xu P."/>
            <person name="Fan H."/>
            <person name="Baudouin L."/>
            <person name="Xia W."/>
            <person name="Bocs S."/>
            <person name="Xu J."/>
            <person name="Li Q."/>
            <person name="Guo A."/>
            <person name="Zhou L."/>
            <person name="Li J."/>
            <person name="Wu Y."/>
            <person name="Ma Z."/>
            <person name="Armero A."/>
            <person name="Issali A.E."/>
            <person name="Liu N."/>
            <person name="Peng M."/>
            <person name="Yang Y."/>
        </authorList>
    </citation>
    <scope>NUCLEOTIDE SEQUENCE</scope>
    <source>
        <tissue evidence="3">Spear leaf of Hainan Tall coconut</tissue>
    </source>
</reference>
<dbReference type="InterPro" id="IPR036770">
    <property type="entry name" value="Ankyrin_rpt-contain_sf"/>
</dbReference>
<gene>
    <name evidence="3" type="ORF">COCNU_06G015500</name>
</gene>
<keyword evidence="1" id="KW-1133">Transmembrane helix</keyword>
<dbReference type="AlphaFoldDB" id="A0A8K0N3J6"/>
<dbReference type="SUPFAM" id="SSF48403">
    <property type="entry name" value="Ankyrin repeat"/>
    <property type="match status" value="1"/>
</dbReference>
<dbReference type="OrthoDB" id="769595at2759"/>
<protein>
    <submittedName>
        <fullName evidence="3">Putative ankyrin repeat-containing protein ITN1</fullName>
    </submittedName>
</protein>
<feature type="transmembrane region" description="Helical" evidence="1">
    <location>
        <begin position="594"/>
        <end position="615"/>
    </location>
</feature>
<feature type="domain" description="PGG" evidence="2">
    <location>
        <begin position="469"/>
        <end position="580"/>
    </location>
</feature>
<reference evidence="3" key="2">
    <citation type="submission" date="2019-07" db="EMBL/GenBank/DDBJ databases">
        <authorList>
            <person name="Yang Y."/>
            <person name="Bocs S."/>
            <person name="Baudouin L."/>
        </authorList>
    </citation>
    <scope>NUCLEOTIDE SEQUENCE</scope>
    <source>
        <tissue evidence="3">Spear leaf of Hainan Tall coconut</tissue>
    </source>
</reference>
<dbReference type="PANTHER" id="PTHR24177:SF103">
    <property type="entry name" value="PGG DOMAIN-CONTAINING PROTEIN"/>
    <property type="match status" value="1"/>
</dbReference>
<accession>A0A8K0N3J6</accession>